<dbReference type="SMART" id="SM00487">
    <property type="entry name" value="DEXDc"/>
    <property type="match status" value="1"/>
</dbReference>
<keyword evidence="10 15" id="KW-0234">DNA repair</keyword>
<evidence type="ECO:0000256" key="9">
    <source>
        <dbReference type="ARBA" id="ARBA00023172"/>
    </source>
</evidence>
<dbReference type="GO" id="GO:0016787">
    <property type="term" value="F:hydrolase activity"/>
    <property type="evidence" value="ECO:0007669"/>
    <property type="project" value="UniProtKB-KW"/>
</dbReference>
<dbReference type="PROSITE" id="PS51194">
    <property type="entry name" value="HELICASE_CTER"/>
    <property type="match status" value="1"/>
</dbReference>
<reference evidence="18 19" key="1">
    <citation type="submission" date="2024-06" db="EMBL/GenBank/DDBJ databases">
        <authorList>
            <person name="Li F."/>
        </authorList>
    </citation>
    <scope>NUCLEOTIDE SEQUENCE [LARGE SCALE GENOMIC DNA]</scope>
    <source>
        <strain evidence="18 19">GXAS 311</strain>
    </source>
</reference>
<dbReference type="InterPro" id="IPR047112">
    <property type="entry name" value="RecG/Mfd"/>
</dbReference>
<comment type="function">
    <text evidence="15">Plays a critical role in recombination and DNA repair. Helps process Holliday junction intermediates to mature products by catalyzing branch migration. Has replication fork regression activity, unwinds stalled or blocked replication forks to make a HJ that can be resolved. Has a DNA unwinding activity characteristic of a DNA helicase with 3'-5' polarity.</text>
</comment>
<organism evidence="18 19">
    <name type="scientific">Aliikangiella maris</name>
    <dbReference type="NCBI Taxonomy" id="3162458"/>
    <lineage>
        <taxon>Bacteria</taxon>
        <taxon>Pseudomonadati</taxon>
        <taxon>Pseudomonadota</taxon>
        <taxon>Gammaproteobacteria</taxon>
        <taxon>Oceanospirillales</taxon>
        <taxon>Pleioneaceae</taxon>
        <taxon>Aliikangiella</taxon>
    </lineage>
</organism>
<keyword evidence="11" id="KW-0413">Isomerase</keyword>
<accession>A0ABV2BY11</accession>
<dbReference type="Proteomes" id="UP001548189">
    <property type="component" value="Unassembled WGS sequence"/>
</dbReference>
<dbReference type="NCBIfam" id="TIGR00643">
    <property type="entry name" value="recG"/>
    <property type="match status" value="1"/>
</dbReference>
<dbReference type="InterPro" id="IPR033454">
    <property type="entry name" value="RecG_wedge"/>
</dbReference>
<keyword evidence="5 15" id="KW-0378">Hydrolase</keyword>
<name>A0ABV2BY11_9GAMM</name>
<dbReference type="InterPro" id="IPR027417">
    <property type="entry name" value="P-loop_NTPase"/>
</dbReference>
<dbReference type="CDD" id="cd17992">
    <property type="entry name" value="DEXHc_RecG"/>
    <property type="match status" value="1"/>
</dbReference>
<keyword evidence="9 15" id="KW-0233">DNA recombination</keyword>
<evidence type="ECO:0000256" key="3">
    <source>
        <dbReference type="ARBA" id="ARBA00022741"/>
    </source>
</evidence>
<keyword evidence="4 15" id="KW-0227">DNA damage</keyword>
<protein>
    <recommendedName>
        <fullName evidence="2 15">ATP-dependent DNA helicase RecG</fullName>
        <ecNumber evidence="13 15">5.6.2.4</ecNumber>
    </recommendedName>
</protein>
<evidence type="ECO:0000313" key="19">
    <source>
        <dbReference type="Proteomes" id="UP001548189"/>
    </source>
</evidence>
<dbReference type="Pfam" id="PF19833">
    <property type="entry name" value="RecG_dom3_C"/>
    <property type="match status" value="1"/>
</dbReference>
<evidence type="ECO:0000256" key="12">
    <source>
        <dbReference type="ARBA" id="ARBA00034617"/>
    </source>
</evidence>
<keyword evidence="19" id="KW-1185">Reference proteome</keyword>
<dbReference type="SUPFAM" id="SSF50249">
    <property type="entry name" value="Nucleic acid-binding proteins"/>
    <property type="match status" value="1"/>
</dbReference>
<dbReference type="InterPro" id="IPR012340">
    <property type="entry name" value="NA-bd_OB-fold"/>
</dbReference>
<evidence type="ECO:0000256" key="10">
    <source>
        <dbReference type="ARBA" id="ARBA00023204"/>
    </source>
</evidence>
<evidence type="ECO:0000256" key="4">
    <source>
        <dbReference type="ARBA" id="ARBA00022763"/>
    </source>
</evidence>
<dbReference type="InterPro" id="IPR001650">
    <property type="entry name" value="Helicase_C-like"/>
</dbReference>
<gene>
    <name evidence="18" type="primary">recG</name>
    <name evidence="18" type="ORF">ABVT43_16930</name>
</gene>
<dbReference type="Pfam" id="PF00271">
    <property type="entry name" value="Helicase_C"/>
    <property type="match status" value="1"/>
</dbReference>
<dbReference type="Pfam" id="PF17191">
    <property type="entry name" value="RecG_wedge"/>
    <property type="match status" value="1"/>
</dbReference>
<comment type="similarity">
    <text evidence="1 15">Belongs to the helicase family. RecG subfamily.</text>
</comment>
<feature type="domain" description="Helicase C-terminal" evidence="17">
    <location>
        <begin position="486"/>
        <end position="632"/>
    </location>
</feature>
<feature type="domain" description="Helicase ATP-binding" evidence="16">
    <location>
        <begin position="284"/>
        <end position="452"/>
    </location>
</feature>
<dbReference type="InterPro" id="IPR014001">
    <property type="entry name" value="Helicase_ATP-bd"/>
</dbReference>
<evidence type="ECO:0000313" key="18">
    <source>
        <dbReference type="EMBL" id="MET1256829.1"/>
    </source>
</evidence>
<comment type="caution">
    <text evidence="18">The sequence shown here is derived from an EMBL/GenBank/DDBJ whole genome shotgun (WGS) entry which is preliminary data.</text>
</comment>
<dbReference type="PANTHER" id="PTHR47964">
    <property type="entry name" value="ATP-DEPENDENT DNA HELICASE HOMOLOG RECG, CHLOROPLASTIC"/>
    <property type="match status" value="1"/>
</dbReference>
<dbReference type="NCBIfam" id="NF008163">
    <property type="entry name" value="PRK10917.1-1"/>
    <property type="match status" value="1"/>
</dbReference>
<evidence type="ECO:0000256" key="1">
    <source>
        <dbReference type="ARBA" id="ARBA00007504"/>
    </source>
</evidence>
<keyword evidence="6 15" id="KW-0347">Helicase</keyword>
<proteinExistence type="inferred from homology"/>
<evidence type="ECO:0000256" key="5">
    <source>
        <dbReference type="ARBA" id="ARBA00022801"/>
    </source>
</evidence>
<evidence type="ECO:0000256" key="13">
    <source>
        <dbReference type="ARBA" id="ARBA00034808"/>
    </source>
</evidence>
<dbReference type="InterPro" id="IPR045562">
    <property type="entry name" value="RecG_dom3_C"/>
</dbReference>
<dbReference type="InterPro" id="IPR004609">
    <property type="entry name" value="ATP-dep_DNA_helicase_RecG"/>
</dbReference>
<evidence type="ECO:0000256" key="15">
    <source>
        <dbReference type="RuleBase" id="RU363016"/>
    </source>
</evidence>
<comment type="catalytic activity">
    <reaction evidence="14 15">
        <text>ATP + H2O = ADP + phosphate + H(+)</text>
        <dbReference type="Rhea" id="RHEA:13065"/>
        <dbReference type="ChEBI" id="CHEBI:15377"/>
        <dbReference type="ChEBI" id="CHEBI:15378"/>
        <dbReference type="ChEBI" id="CHEBI:30616"/>
        <dbReference type="ChEBI" id="CHEBI:43474"/>
        <dbReference type="ChEBI" id="CHEBI:456216"/>
        <dbReference type="EC" id="5.6.2.4"/>
    </reaction>
</comment>
<dbReference type="Pfam" id="PF00270">
    <property type="entry name" value="DEAD"/>
    <property type="match status" value="1"/>
</dbReference>
<evidence type="ECO:0000256" key="7">
    <source>
        <dbReference type="ARBA" id="ARBA00022840"/>
    </source>
</evidence>
<dbReference type="EC" id="5.6.2.4" evidence="13 15"/>
<dbReference type="Gene3D" id="3.40.50.300">
    <property type="entry name" value="P-loop containing nucleotide triphosphate hydrolases"/>
    <property type="match status" value="2"/>
</dbReference>
<evidence type="ECO:0000256" key="14">
    <source>
        <dbReference type="ARBA" id="ARBA00048988"/>
    </source>
</evidence>
<evidence type="ECO:0000259" key="17">
    <source>
        <dbReference type="PROSITE" id="PS51194"/>
    </source>
</evidence>
<evidence type="ECO:0000256" key="11">
    <source>
        <dbReference type="ARBA" id="ARBA00023235"/>
    </source>
</evidence>
<keyword evidence="7 15" id="KW-0067">ATP-binding</keyword>
<dbReference type="SUPFAM" id="SSF52540">
    <property type="entry name" value="P-loop containing nucleoside triphosphate hydrolases"/>
    <property type="match status" value="2"/>
</dbReference>
<sequence length="697" mass="78675">MQTKLASIQVSSLKGVGPKVAEKLASLSIRTLEDLLFHLPYKYQDRSRIHPIGSLRQGEYAQVFAQIERVDIVFGKRRSLVCKVSDATGMMDIRLFYFSSAQQKQFVRGEYIQCYGQLSFSGQRYAMIHPEITFLHDSNTPRLSEGLKAIYPTTEGLQQRSLTAIMQQALNYLKRAEVTELIPSEWLTKLQFPALAKALLMLHQPPLDLSLNAIENGDHPLIKRLAFEELVAQHIALQKVKKSIQQHQAYAIKKPHSSSEKFLQSLPFKLTNAQQRVIQEIRQDLQHSYPMMRLVQGDVGSGKTLVAAMCMLDVVGAGLQAVIMAPTEILAEQHFKSFTQWFKPWQITTCLLTSKMPAAEKRAALAAIEQGDAQMIIGTHALFQQQVSFNQLALVVIDEQHRFGVEQRKTLLEKGLAANNQQYQPHQLVMTATPIPRTLAQTAFADLDLSVIDERPPGRKPITTIVMDETKRAQLIERVRANCITENRQVYWVCTLIDESEELQCQAAEVTHQQLQQALPELKIGLIHGRLKSDEKQQLMQAFKDHELNLLVATTVIEVGVDVPNASLMIIENPERLGLSQLHQLRGRVGRGEKESHCVLLYKAPLSKNAKQRLTVMRESNDGFVIAEKDLELRGPGEVLGTRQTGVLEYKFADLIRDSEMLPDVYFCADDIMTQHPKIAEALCARWVKQGVQLSRV</sequence>
<dbReference type="RefSeq" id="WP_353897412.1">
    <property type="nucleotide sequence ID" value="NZ_JBEVCJ010000028.1"/>
</dbReference>
<dbReference type="Gene3D" id="1.10.150.20">
    <property type="entry name" value="5' to 3' exonuclease, C-terminal subdomain"/>
    <property type="match status" value="1"/>
</dbReference>
<dbReference type="CDD" id="cd04488">
    <property type="entry name" value="RecG_wedge_OBF"/>
    <property type="match status" value="1"/>
</dbReference>
<evidence type="ECO:0000256" key="8">
    <source>
        <dbReference type="ARBA" id="ARBA00023125"/>
    </source>
</evidence>
<dbReference type="NCBIfam" id="NF008165">
    <property type="entry name" value="PRK10917.1-3"/>
    <property type="match status" value="1"/>
</dbReference>
<keyword evidence="8" id="KW-0238">DNA-binding</keyword>
<evidence type="ECO:0000256" key="2">
    <source>
        <dbReference type="ARBA" id="ARBA00017846"/>
    </source>
</evidence>
<dbReference type="EMBL" id="JBEVCJ010000028">
    <property type="protein sequence ID" value="MET1256829.1"/>
    <property type="molecule type" value="Genomic_DNA"/>
</dbReference>
<dbReference type="GO" id="GO:0003678">
    <property type="term" value="F:DNA helicase activity"/>
    <property type="evidence" value="ECO:0007669"/>
    <property type="project" value="UniProtKB-EC"/>
</dbReference>
<dbReference type="SMART" id="SM00490">
    <property type="entry name" value="HELICc"/>
    <property type="match status" value="1"/>
</dbReference>
<dbReference type="InterPro" id="IPR011545">
    <property type="entry name" value="DEAD/DEAH_box_helicase_dom"/>
</dbReference>
<dbReference type="PROSITE" id="PS51192">
    <property type="entry name" value="HELICASE_ATP_BIND_1"/>
    <property type="match status" value="1"/>
</dbReference>
<dbReference type="Gene3D" id="2.40.50.140">
    <property type="entry name" value="Nucleic acid-binding proteins"/>
    <property type="match status" value="1"/>
</dbReference>
<comment type="catalytic activity">
    <reaction evidence="12 15">
        <text>Couples ATP hydrolysis with the unwinding of duplex DNA by translocating in the 3'-5' direction.</text>
        <dbReference type="EC" id="5.6.2.4"/>
    </reaction>
</comment>
<dbReference type="PANTHER" id="PTHR47964:SF1">
    <property type="entry name" value="ATP-DEPENDENT DNA HELICASE HOMOLOG RECG, CHLOROPLASTIC"/>
    <property type="match status" value="1"/>
</dbReference>
<keyword evidence="3 15" id="KW-0547">Nucleotide-binding</keyword>
<dbReference type="NCBIfam" id="NF008168">
    <property type="entry name" value="PRK10917.2-2"/>
    <property type="match status" value="1"/>
</dbReference>
<evidence type="ECO:0000256" key="6">
    <source>
        <dbReference type="ARBA" id="ARBA00022806"/>
    </source>
</evidence>
<evidence type="ECO:0000259" key="16">
    <source>
        <dbReference type="PROSITE" id="PS51192"/>
    </source>
</evidence>